<reference evidence="4 5" key="1">
    <citation type="submission" date="2024-01" db="EMBL/GenBank/DDBJ databases">
        <title>The complete chloroplast genome sequence of Lithospermum erythrorhizon: insights into the phylogenetic relationship among Boraginaceae species and the maternal lineages of purple gromwells.</title>
        <authorList>
            <person name="Okada T."/>
            <person name="Watanabe K."/>
        </authorList>
    </citation>
    <scope>NUCLEOTIDE SEQUENCE [LARGE SCALE GENOMIC DNA]</scope>
</reference>
<dbReference type="GO" id="GO:0007131">
    <property type="term" value="P:reciprocal meiotic recombination"/>
    <property type="evidence" value="ECO:0007669"/>
    <property type="project" value="InterPro"/>
</dbReference>
<feature type="coiled-coil region" evidence="1">
    <location>
        <begin position="538"/>
        <end position="584"/>
    </location>
</feature>
<dbReference type="InterPro" id="IPR044221">
    <property type="entry name" value="DYAD/AMEIOTIC1"/>
</dbReference>
<dbReference type="PANTHER" id="PTHR46740">
    <property type="entry name" value="PROTEIN DYAD"/>
    <property type="match status" value="1"/>
</dbReference>
<evidence type="ECO:0000259" key="3">
    <source>
        <dbReference type="Pfam" id="PF25874"/>
    </source>
</evidence>
<comment type="caution">
    <text evidence="4">The sequence shown here is derived from an EMBL/GenBank/DDBJ whole genome shotgun (WGS) entry which is preliminary data.</text>
</comment>
<sequence length="749" mass="85164">MECMKKKDEVAFGDDSCARKHEDGAVPLMMLQPIVQNASGVNIDAGSIYEIAHIHLPPTTPINLRSARVVLVSEKTDITVEIKYPSMGSLAKYFSNNNGLNIYPELDEKFMMGIGLAARVLLSKVPFQEIAKKKQLHEFWHIFNDASKKGGGLSDELKNNGMLTWGTRRKVRYLGKHSETTTTTNTATDHSSSSVEVAREGLDKKEEEVMKTDETENDAEDEDEENEDEGEKEEEDQDDVGNVVKEEEMEEESEEEEEEVEVKESKKGVKRKRYNFRASVRKPKKVKLEKKPQKKQMKQKNDPKKQKQCKDNTGLVIKQNKCRQLIVLKNPKDRWSTERYKLAEKSLWEVMKAKGALANNPILRPALRVEARKKIGDTGLLDHLLKHMAGNVAPCGNDRFRRRHNAEGQMEYWLESADLVDIRKQAGVNDPYWIPPPGWELGDSVTQDPIFAKELKVLKEEIQEVKSYAKKKYLELEKEVRKLKREIKELKSNKKMKGESQALMVSSNHFGDQKQNIVANYSACTILDLNKVPQDKCKEKFKEKEKCKEKEKSKEKQNNISDFVKELQEKLKKLESKVEERSTSNSALMMPAESFYLNDTHQEVKPKAPEAAKAKTALATEEGTGKAAKIERLRSGFRICKPQGTFLWPNMMSPTSSSPSQQVLLQMEDLLVPTPPSISLTPPRLPYQHQAPPLVRPLAERRRGFTVTASTVSESTTYEDKGATNTRITTTTVMPHPHFMGCANEEENC</sequence>
<dbReference type="Proteomes" id="UP001454036">
    <property type="component" value="Unassembled WGS sequence"/>
</dbReference>
<evidence type="ECO:0000313" key="5">
    <source>
        <dbReference type="Proteomes" id="UP001454036"/>
    </source>
</evidence>
<feature type="region of interest" description="Disordered" evidence="2">
    <location>
        <begin position="177"/>
        <end position="311"/>
    </location>
</feature>
<evidence type="ECO:0000313" key="4">
    <source>
        <dbReference type="EMBL" id="GAA0145929.1"/>
    </source>
</evidence>
<feature type="compositionally biased region" description="Basic and acidic residues" evidence="2">
    <location>
        <begin position="299"/>
        <end position="310"/>
    </location>
</feature>
<evidence type="ECO:0000256" key="1">
    <source>
        <dbReference type="SAM" id="Coils"/>
    </source>
</evidence>
<feature type="coiled-coil region" evidence="1">
    <location>
        <begin position="459"/>
        <end position="500"/>
    </location>
</feature>
<dbReference type="AlphaFoldDB" id="A0AAV3P2X5"/>
<dbReference type="InterPro" id="IPR059080">
    <property type="entry name" value="WHD_PTC1"/>
</dbReference>
<gene>
    <name evidence="4" type="ORF">LIER_06001</name>
</gene>
<feature type="domain" description="PTC1-like winged helix-turn-helix" evidence="3">
    <location>
        <begin position="334"/>
        <end position="416"/>
    </location>
</feature>
<organism evidence="4 5">
    <name type="scientific">Lithospermum erythrorhizon</name>
    <name type="common">Purple gromwell</name>
    <name type="synonym">Lithospermum officinale var. erythrorhizon</name>
    <dbReference type="NCBI Taxonomy" id="34254"/>
    <lineage>
        <taxon>Eukaryota</taxon>
        <taxon>Viridiplantae</taxon>
        <taxon>Streptophyta</taxon>
        <taxon>Embryophyta</taxon>
        <taxon>Tracheophyta</taxon>
        <taxon>Spermatophyta</taxon>
        <taxon>Magnoliopsida</taxon>
        <taxon>eudicotyledons</taxon>
        <taxon>Gunneridae</taxon>
        <taxon>Pentapetalae</taxon>
        <taxon>asterids</taxon>
        <taxon>lamiids</taxon>
        <taxon>Boraginales</taxon>
        <taxon>Boraginaceae</taxon>
        <taxon>Boraginoideae</taxon>
        <taxon>Lithospermeae</taxon>
        <taxon>Lithospermum</taxon>
    </lineage>
</organism>
<dbReference type="PANTHER" id="PTHR46740:SF2">
    <property type="entry name" value="PROTEIN DYAD"/>
    <property type="match status" value="1"/>
</dbReference>
<feature type="compositionally biased region" description="Low complexity" evidence="2">
    <location>
        <begin position="180"/>
        <end position="194"/>
    </location>
</feature>
<dbReference type="EMBL" id="BAABME010000852">
    <property type="protein sequence ID" value="GAA0145929.1"/>
    <property type="molecule type" value="Genomic_DNA"/>
</dbReference>
<feature type="compositionally biased region" description="Acidic residues" evidence="2">
    <location>
        <begin position="215"/>
        <end position="239"/>
    </location>
</feature>
<feature type="compositionally biased region" description="Acidic residues" evidence="2">
    <location>
        <begin position="247"/>
        <end position="261"/>
    </location>
</feature>
<protein>
    <recommendedName>
        <fullName evidence="3">PTC1-like winged helix-turn-helix domain-containing protein</fullName>
    </recommendedName>
</protein>
<keyword evidence="1" id="KW-0175">Coiled coil</keyword>
<evidence type="ECO:0000256" key="2">
    <source>
        <dbReference type="SAM" id="MobiDB-lite"/>
    </source>
</evidence>
<accession>A0AAV3P2X5</accession>
<dbReference type="GO" id="GO:0051177">
    <property type="term" value="P:meiotic sister chromatid cohesion"/>
    <property type="evidence" value="ECO:0007669"/>
    <property type="project" value="InterPro"/>
</dbReference>
<keyword evidence="5" id="KW-1185">Reference proteome</keyword>
<feature type="compositionally biased region" description="Basic and acidic residues" evidence="2">
    <location>
        <begin position="197"/>
        <end position="214"/>
    </location>
</feature>
<dbReference type="Pfam" id="PF25874">
    <property type="entry name" value="WHD_plant_repro"/>
    <property type="match status" value="1"/>
</dbReference>
<feature type="compositionally biased region" description="Basic residues" evidence="2">
    <location>
        <begin position="268"/>
        <end position="298"/>
    </location>
</feature>
<proteinExistence type="predicted"/>
<name>A0AAV3P2X5_LITER</name>